<evidence type="ECO:0000313" key="2">
    <source>
        <dbReference type="Proteomes" id="UP000237797"/>
    </source>
</evidence>
<accession>A0A2T0LAA7</accession>
<proteinExistence type="predicted"/>
<dbReference type="AlphaFoldDB" id="A0A2T0LAA7"/>
<name>A0A2T0LAA7_9BACL</name>
<protein>
    <submittedName>
        <fullName evidence="1">Uncharacterized protein</fullName>
    </submittedName>
</protein>
<dbReference type="Proteomes" id="UP000237797">
    <property type="component" value="Unassembled WGS sequence"/>
</dbReference>
<organism evidence="1 2">
    <name type="scientific">Planifilum fimeticola</name>
    <dbReference type="NCBI Taxonomy" id="201975"/>
    <lineage>
        <taxon>Bacteria</taxon>
        <taxon>Bacillati</taxon>
        <taxon>Bacillota</taxon>
        <taxon>Bacilli</taxon>
        <taxon>Bacillales</taxon>
        <taxon>Thermoactinomycetaceae</taxon>
        <taxon>Planifilum</taxon>
    </lineage>
</organism>
<comment type="caution">
    <text evidence="1">The sequence shown here is derived from an EMBL/GenBank/DDBJ whole genome shotgun (WGS) entry which is preliminary data.</text>
</comment>
<gene>
    <name evidence="1" type="ORF">CLV97_1409</name>
</gene>
<sequence length="55" mass="6300">MYMQVGTPDCKRFVFKRDPQMREGFYPGAVCFADAVELMEEPSPRLKGTEAPERS</sequence>
<evidence type="ECO:0000313" key="1">
    <source>
        <dbReference type="EMBL" id="PRX38675.1"/>
    </source>
</evidence>
<dbReference type="EMBL" id="PVNE01000040">
    <property type="protein sequence ID" value="PRX38675.1"/>
    <property type="molecule type" value="Genomic_DNA"/>
</dbReference>
<keyword evidence="2" id="KW-1185">Reference proteome</keyword>
<reference evidence="1 2" key="1">
    <citation type="submission" date="2018-03" db="EMBL/GenBank/DDBJ databases">
        <title>Genomic Encyclopedia of Archaeal and Bacterial Type Strains, Phase II (KMG-II): from individual species to whole genera.</title>
        <authorList>
            <person name="Goeker M."/>
        </authorList>
    </citation>
    <scope>NUCLEOTIDE SEQUENCE [LARGE SCALE GENOMIC DNA]</scope>
    <source>
        <strain evidence="1 2">DSM 44946</strain>
    </source>
</reference>